<accession>A0A8C9BD28</accession>
<reference evidence="2" key="1">
    <citation type="submission" date="2019-08" db="EMBL/GenBank/DDBJ databases">
        <title>Phocoena sinus (Vaquita) genome, mPhoSin1, primary haplotype.</title>
        <authorList>
            <person name="Morin P."/>
            <person name="Mountcastle J."/>
            <person name="Fungtammasan C."/>
            <person name="Rhie A."/>
            <person name="Rojas-Bracho L."/>
            <person name="Smith C.R."/>
            <person name="Taylor B.L."/>
            <person name="Gulland F.M.D."/>
            <person name="Musser W."/>
            <person name="Houck M."/>
            <person name="Haase B."/>
            <person name="Paez S."/>
            <person name="Howe K."/>
            <person name="Torrance J."/>
            <person name="Formenti G."/>
            <person name="Phillippy A."/>
            <person name="Ryder O."/>
            <person name="Jarvis E.D."/>
            <person name="Fedrigo O."/>
        </authorList>
    </citation>
    <scope>NUCLEOTIDE SEQUENCE [LARGE SCALE GENOMIC DNA]</scope>
</reference>
<dbReference type="Proteomes" id="UP000694554">
    <property type="component" value="Chromosome 1"/>
</dbReference>
<reference evidence="2" key="2">
    <citation type="submission" date="2025-08" db="UniProtKB">
        <authorList>
            <consortium name="Ensembl"/>
        </authorList>
    </citation>
    <scope>IDENTIFICATION</scope>
</reference>
<organism evidence="2 3">
    <name type="scientific">Phocoena sinus</name>
    <name type="common">Vaquita</name>
    <dbReference type="NCBI Taxonomy" id="42100"/>
    <lineage>
        <taxon>Eukaryota</taxon>
        <taxon>Metazoa</taxon>
        <taxon>Chordata</taxon>
        <taxon>Craniata</taxon>
        <taxon>Vertebrata</taxon>
        <taxon>Euteleostomi</taxon>
        <taxon>Mammalia</taxon>
        <taxon>Eutheria</taxon>
        <taxon>Laurasiatheria</taxon>
        <taxon>Artiodactyla</taxon>
        <taxon>Whippomorpha</taxon>
        <taxon>Cetacea</taxon>
        <taxon>Odontoceti</taxon>
        <taxon>Phocoenidae</taxon>
        <taxon>Phocoena</taxon>
    </lineage>
</organism>
<name>A0A8C9BD28_PHOSS</name>
<dbReference type="InterPro" id="IPR001304">
    <property type="entry name" value="C-type_lectin-like"/>
</dbReference>
<dbReference type="Gene3D" id="3.10.100.10">
    <property type="entry name" value="Mannose-Binding Protein A, subunit A"/>
    <property type="match status" value="1"/>
</dbReference>
<evidence type="ECO:0000313" key="2">
    <source>
        <dbReference type="Ensembl" id="ENSPSNP00000005346.1"/>
    </source>
</evidence>
<dbReference type="Pfam" id="PF00059">
    <property type="entry name" value="Lectin_C"/>
    <property type="match status" value="1"/>
</dbReference>
<protein>
    <recommendedName>
        <fullName evidence="1">C-type lectin domain-containing protein</fullName>
    </recommendedName>
</protein>
<dbReference type="AlphaFoldDB" id="A0A8C9BD28"/>
<evidence type="ECO:0000313" key="3">
    <source>
        <dbReference type="Proteomes" id="UP000694554"/>
    </source>
</evidence>
<dbReference type="SUPFAM" id="SSF56436">
    <property type="entry name" value="C-type lectin-like"/>
    <property type="match status" value="1"/>
</dbReference>
<dbReference type="GeneTree" id="ENSGT00940000161011"/>
<keyword evidence="3" id="KW-1185">Reference proteome</keyword>
<dbReference type="InterPro" id="IPR016187">
    <property type="entry name" value="CTDL_fold"/>
</dbReference>
<feature type="domain" description="C-type lectin" evidence="1">
    <location>
        <begin position="66"/>
        <end position="123"/>
    </location>
</feature>
<reference evidence="2" key="3">
    <citation type="submission" date="2025-09" db="UniProtKB">
        <authorList>
            <consortium name="Ensembl"/>
        </authorList>
    </citation>
    <scope>IDENTIFICATION</scope>
</reference>
<dbReference type="InterPro" id="IPR016186">
    <property type="entry name" value="C-type_lectin-like/link_sf"/>
</dbReference>
<dbReference type="Ensembl" id="ENSPSNT00000006086.1">
    <property type="protein sequence ID" value="ENSPSNP00000005346.1"/>
    <property type="gene ID" value="ENSPSNG00000003977.1"/>
</dbReference>
<proteinExistence type="predicted"/>
<evidence type="ECO:0000259" key="1">
    <source>
        <dbReference type="PROSITE" id="PS50041"/>
    </source>
</evidence>
<sequence length="163" mass="18129">WALNVSFSSTVLACQTPYTIILRPSCATGWFYYKKAISASYSSAIFKVPWAVLLNFTSPPCPQLECQSYGNGAHLASILNLKEANTIATYIGGCQRNKPVWICLHDLQKGQQWTWLDGATYIYRTMSGKSVGGNKYNAEMNAVNSKNKAYTHKRVRDLSDSKG</sequence>
<dbReference type="PROSITE" id="PS50041">
    <property type="entry name" value="C_TYPE_LECTIN_2"/>
    <property type="match status" value="1"/>
</dbReference>